<dbReference type="RefSeq" id="WP_380012412.1">
    <property type="nucleotide sequence ID" value="NZ_JBHLYR010000051.1"/>
</dbReference>
<dbReference type="InterPro" id="IPR023168">
    <property type="entry name" value="GatB_Yqey_C_2"/>
</dbReference>
<evidence type="ECO:0000256" key="11">
    <source>
        <dbReference type="SAM" id="MobiDB-lite"/>
    </source>
</evidence>
<dbReference type="InterPro" id="IPR018027">
    <property type="entry name" value="Asn/Gln_amidotransferase"/>
</dbReference>
<dbReference type="EMBL" id="JBHLYR010000051">
    <property type="protein sequence ID" value="MFB9993484.1"/>
    <property type="molecule type" value="Genomic_DNA"/>
</dbReference>
<dbReference type="SUPFAM" id="SSF89095">
    <property type="entry name" value="GatB/YqeY motif"/>
    <property type="match status" value="1"/>
</dbReference>
<evidence type="ECO:0000256" key="8">
    <source>
        <dbReference type="ARBA" id="ARBA00048270"/>
    </source>
</evidence>
<protein>
    <recommendedName>
        <fullName evidence="1 9">Glutamine--tRNA ligase</fullName>
        <ecNumber evidence="1 9">6.1.1.18</ecNumber>
    </recommendedName>
</protein>
<evidence type="ECO:0000256" key="5">
    <source>
        <dbReference type="ARBA" id="ARBA00022840"/>
    </source>
</evidence>
<dbReference type="InterPro" id="IPR000924">
    <property type="entry name" value="Glu/Gln-tRNA-synth"/>
</dbReference>
<evidence type="ECO:0000256" key="3">
    <source>
        <dbReference type="ARBA" id="ARBA00022598"/>
    </source>
</evidence>
<dbReference type="Proteomes" id="UP001589733">
    <property type="component" value="Unassembled WGS sequence"/>
</dbReference>
<dbReference type="InterPro" id="IPR014729">
    <property type="entry name" value="Rossmann-like_a/b/a_fold"/>
</dbReference>
<keyword evidence="6 10" id="KW-0648">Protein biosynthesis</keyword>
<feature type="compositionally biased region" description="Basic and acidic residues" evidence="11">
    <location>
        <begin position="600"/>
        <end position="613"/>
    </location>
</feature>
<evidence type="ECO:0000256" key="1">
    <source>
        <dbReference type="ARBA" id="ARBA00012836"/>
    </source>
</evidence>
<evidence type="ECO:0000259" key="12">
    <source>
        <dbReference type="SMART" id="SM00845"/>
    </source>
</evidence>
<evidence type="ECO:0000256" key="9">
    <source>
        <dbReference type="NCBIfam" id="TIGR00440"/>
    </source>
</evidence>
<dbReference type="PANTHER" id="PTHR43097:SF5">
    <property type="entry name" value="GLUTAMATE--TRNA LIGASE"/>
    <property type="match status" value="1"/>
</dbReference>
<dbReference type="InterPro" id="IPR020058">
    <property type="entry name" value="Glu/Gln-tRNA-synth_Ib_cat-dom"/>
</dbReference>
<dbReference type="SUPFAM" id="SSF52374">
    <property type="entry name" value="Nucleotidylyl transferase"/>
    <property type="match status" value="1"/>
</dbReference>
<sequence length="806" mass="88456">MTVPDPTSTPASAASTARVAPNFITEIIERDLESGKYPQIVTRFPPEPNGYLHLGHTFASFLDFQTAVQYGGRYHLRLDDTNPAGESEEFAQGIQDDLAWMGWQWGEHLYYASDNFERYYDYAVKLIEMGKAYVDSVSGDEMARLRGTTSEAGTPSPYRERPVEENLDLFARMRAGEFPEGAHVLRAKIDLGNANMKLRDPVLYRILRADHYRAGDVWCIYPMYDFQHPLQDALEGVTHSMCSLEFVDNRAIYDWLMDTLGFQPRPYQYEFGRRSLEYTIVSKRKLRLLVNEGHVTGWDDPRMPTLRAQRRLGVTPEAVRAFAAQIGVSRTNRTVDLAVYENAVRGDLNHRAPRVMAVLEPLPVTLSGLVSERVLPIPYYPHDVVQASEDGLVPLPTGERVLPEQAVRDVPLSTELYIEQDDFSANPPKGFKRLVPGGTVRLRGAGIIRADRFDVGADGNVTRVYATLLDEDAKAGGVIHWVSAAHALPAEFRLYDRLFNVPNPERTEAAEEDAPEIEEDAAPLNDADAAFLRHLNPNSLRVTRGYVEGSVAADPAATRYQFERQGYFWRDPVESRPDALVFGRIITLKDAWAAQSSEAAKGETRRGKAEAKAGAKAALQPAPHVPQPSSLTPEQTAEAARLTAHGVAEADARTLARDPELLAFINTAPADGTLAQVASWTVNDLATAVREGRARVQATDLAPLAALLAAGTITSRIARDTLARAAESGETPAAIIEREGLSARFDPAELARVIAETVAANPDKVEAYRGGKVGLMGFFTGQVMRATGGKAEPSAVAQGLKAALEG</sequence>
<dbReference type="PANTHER" id="PTHR43097">
    <property type="entry name" value="GLUTAMINE-TRNA LIGASE"/>
    <property type="match status" value="1"/>
</dbReference>
<dbReference type="NCBIfam" id="TIGR00440">
    <property type="entry name" value="glnS"/>
    <property type="match status" value="1"/>
</dbReference>
<evidence type="ECO:0000313" key="13">
    <source>
        <dbReference type="EMBL" id="MFB9993484.1"/>
    </source>
</evidence>
<dbReference type="PROSITE" id="PS00178">
    <property type="entry name" value="AA_TRNA_LIGASE_I"/>
    <property type="match status" value="1"/>
</dbReference>
<dbReference type="InterPro" id="IPR020059">
    <property type="entry name" value="Glu/Gln-tRNA-synth_Ib_codon-bd"/>
</dbReference>
<comment type="caution">
    <text evidence="13">The sequence shown here is derived from an EMBL/GenBank/DDBJ whole genome shotgun (WGS) entry which is preliminary data.</text>
</comment>
<feature type="domain" description="Asn/Gln amidotransferase" evidence="12">
    <location>
        <begin position="662"/>
        <end position="804"/>
    </location>
</feature>
<organism evidence="13 14">
    <name type="scientific">Deinococcus oregonensis</name>
    <dbReference type="NCBI Taxonomy" id="1805970"/>
    <lineage>
        <taxon>Bacteria</taxon>
        <taxon>Thermotogati</taxon>
        <taxon>Deinococcota</taxon>
        <taxon>Deinococci</taxon>
        <taxon>Deinococcales</taxon>
        <taxon>Deinococcaceae</taxon>
        <taxon>Deinococcus</taxon>
    </lineage>
</organism>
<dbReference type="InterPro" id="IPR001412">
    <property type="entry name" value="aa-tRNA-synth_I_CS"/>
</dbReference>
<evidence type="ECO:0000256" key="7">
    <source>
        <dbReference type="ARBA" id="ARBA00023146"/>
    </source>
</evidence>
<dbReference type="InterPro" id="IPR050132">
    <property type="entry name" value="Gln/Glu-tRNA_Ligase"/>
</dbReference>
<dbReference type="Pfam" id="PF02637">
    <property type="entry name" value="GatB_Yqey"/>
    <property type="match status" value="1"/>
</dbReference>
<dbReference type="Gene3D" id="1.10.10.410">
    <property type="match status" value="1"/>
</dbReference>
<dbReference type="Pfam" id="PF03950">
    <property type="entry name" value="tRNA-synt_1c_C"/>
    <property type="match status" value="1"/>
</dbReference>
<dbReference type="InterPro" id="IPR003789">
    <property type="entry name" value="Asn/Gln_tRNA_amidoTrase-B-like"/>
</dbReference>
<dbReference type="SUPFAM" id="SSF50715">
    <property type="entry name" value="Ribosomal protein L25-like"/>
    <property type="match status" value="1"/>
</dbReference>
<dbReference type="Pfam" id="PF00749">
    <property type="entry name" value="tRNA-synt_1c"/>
    <property type="match status" value="1"/>
</dbReference>
<keyword evidence="4 10" id="KW-0547">Nucleotide-binding</keyword>
<evidence type="ECO:0000313" key="14">
    <source>
        <dbReference type="Proteomes" id="UP001589733"/>
    </source>
</evidence>
<keyword evidence="5 10" id="KW-0067">ATP-binding</keyword>
<comment type="catalytic activity">
    <reaction evidence="8">
        <text>tRNA(Gln) + L-glutamine + ATP = L-glutaminyl-tRNA(Gln) + AMP + diphosphate</text>
        <dbReference type="Rhea" id="RHEA:20121"/>
        <dbReference type="Rhea" id="RHEA-COMP:9662"/>
        <dbReference type="Rhea" id="RHEA-COMP:9681"/>
        <dbReference type="ChEBI" id="CHEBI:30616"/>
        <dbReference type="ChEBI" id="CHEBI:33019"/>
        <dbReference type="ChEBI" id="CHEBI:58359"/>
        <dbReference type="ChEBI" id="CHEBI:78442"/>
        <dbReference type="ChEBI" id="CHEBI:78521"/>
        <dbReference type="ChEBI" id="CHEBI:456215"/>
        <dbReference type="EC" id="6.1.1.18"/>
    </reaction>
</comment>
<evidence type="ECO:0000256" key="6">
    <source>
        <dbReference type="ARBA" id="ARBA00022917"/>
    </source>
</evidence>
<accession>A0ABV6B164</accession>
<dbReference type="Pfam" id="PF20974">
    <property type="entry name" value="tRNA-synt_1c_C2"/>
    <property type="match status" value="1"/>
</dbReference>
<dbReference type="Gene3D" id="3.40.50.620">
    <property type="entry name" value="HUPs"/>
    <property type="match status" value="1"/>
</dbReference>
<evidence type="ECO:0000256" key="10">
    <source>
        <dbReference type="RuleBase" id="RU363037"/>
    </source>
</evidence>
<dbReference type="Gene3D" id="2.40.240.10">
    <property type="entry name" value="Ribosomal Protein L25, Chain P"/>
    <property type="match status" value="2"/>
</dbReference>
<gene>
    <name evidence="13" type="ORF">ACFFLM_16070</name>
</gene>
<evidence type="ECO:0000256" key="2">
    <source>
        <dbReference type="ARBA" id="ARBA00022490"/>
    </source>
</evidence>
<dbReference type="NCBIfam" id="NF011291">
    <property type="entry name" value="PRK14703.1"/>
    <property type="match status" value="1"/>
</dbReference>
<dbReference type="InterPro" id="IPR020056">
    <property type="entry name" value="Rbsml_bL25/Gln-tRNA_synth_N"/>
</dbReference>
<keyword evidence="14" id="KW-1185">Reference proteome</keyword>
<keyword evidence="2" id="KW-0963">Cytoplasm</keyword>
<keyword evidence="3 10" id="KW-0436">Ligase</keyword>
<comment type="similarity">
    <text evidence="10">Belongs to the class-I aminoacyl-tRNA synthetase family.</text>
</comment>
<dbReference type="InterPro" id="IPR049437">
    <property type="entry name" value="tRNA-synt_1c_C2"/>
</dbReference>
<feature type="region of interest" description="Disordered" evidence="11">
    <location>
        <begin position="596"/>
        <end position="635"/>
    </location>
</feature>
<dbReference type="SMART" id="SM00845">
    <property type="entry name" value="GatB_Yqey"/>
    <property type="match status" value="1"/>
</dbReference>
<dbReference type="InterPro" id="IPR011035">
    <property type="entry name" value="Ribosomal_bL25/Gln-tRNA_synth"/>
</dbReference>
<dbReference type="PRINTS" id="PR00987">
    <property type="entry name" value="TRNASYNTHGLU"/>
</dbReference>
<keyword evidence="7 10" id="KW-0030">Aminoacyl-tRNA synthetase</keyword>
<name>A0ABV6B164_9DEIO</name>
<proteinExistence type="inferred from homology"/>
<reference evidence="13 14" key="1">
    <citation type="submission" date="2024-09" db="EMBL/GenBank/DDBJ databases">
        <authorList>
            <person name="Sun Q."/>
            <person name="Mori K."/>
        </authorList>
    </citation>
    <scope>NUCLEOTIDE SEQUENCE [LARGE SCALE GENOMIC DNA]</scope>
    <source>
        <strain evidence="13 14">JCM 13503</strain>
    </source>
</reference>
<dbReference type="GO" id="GO:0016874">
    <property type="term" value="F:ligase activity"/>
    <property type="evidence" value="ECO:0007669"/>
    <property type="project" value="UniProtKB-KW"/>
</dbReference>
<dbReference type="EC" id="6.1.1.18" evidence="1 9"/>
<evidence type="ECO:0000256" key="4">
    <source>
        <dbReference type="ARBA" id="ARBA00022741"/>
    </source>
</evidence>
<dbReference type="InterPro" id="IPR004514">
    <property type="entry name" value="Gln-tRNA-synth"/>
</dbReference>